<organism evidence="2">
    <name type="scientific">Cuerna arida</name>
    <dbReference type="NCBI Taxonomy" id="1464854"/>
    <lineage>
        <taxon>Eukaryota</taxon>
        <taxon>Metazoa</taxon>
        <taxon>Ecdysozoa</taxon>
        <taxon>Arthropoda</taxon>
        <taxon>Hexapoda</taxon>
        <taxon>Insecta</taxon>
        <taxon>Pterygota</taxon>
        <taxon>Neoptera</taxon>
        <taxon>Paraneoptera</taxon>
        <taxon>Hemiptera</taxon>
        <taxon>Auchenorrhyncha</taxon>
        <taxon>Membracoidea</taxon>
        <taxon>Cicadellidae</taxon>
        <taxon>Cicadellinae</taxon>
        <taxon>Proconiini</taxon>
        <taxon>Cuerna</taxon>
    </lineage>
</organism>
<name>A0A1B6EM09_9HEMI</name>
<feature type="compositionally biased region" description="Polar residues" evidence="1">
    <location>
        <begin position="34"/>
        <end position="49"/>
    </location>
</feature>
<feature type="compositionally biased region" description="Low complexity" evidence="1">
    <location>
        <begin position="57"/>
        <end position="81"/>
    </location>
</feature>
<feature type="compositionally biased region" description="Polar residues" evidence="1">
    <location>
        <begin position="82"/>
        <end position="118"/>
    </location>
</feature>
<evidence type="ECO:0000313" key="2">
    <source>
        <dbReference type="EMBL" id="JAS38955.1"/>
    </source>
</evidence>
<reference evidence="2" key="1">
    <citation type="submission" date="2015-11" db="EMBL/GenBank/DDBJ databases">
        <title>De novo transcriptome assembly of four potential Pierce s Disease insect vectors from Arizona vineyards.</title>
        <authorList>
            <person name="Tassone E.E."/>
        </authorList>
    </citation>
    <scope>NUCLEOTIDE SEQUENCE</scope>
</reference>
<protein>
    <submittedName>
        <fullName evidence="2">Uncharacterized protein</fullName>
    </submittedName>
</protein>
<dbReference type="EMBL" id="GECZ01030814">
    <property type="protein sequence ID" value="JAS38955.1"/>
    <property type="molecule type" value="Transcribed_RNA"/>
</dbReference>
<evidence type="ECO:0000256" key="1">
    <source>
        <dbReference type="SAM" id="MobiDB-lite"/>
    </source>
</evidence>
<gene>
    <name evidence="2" type="ORF">g.46537</name>
</gene>
<sequence>DIRPSANQINDRSISIKQLTLSKSNTLSTRSKYLSATSSNSENVLSDTAATIKRPYSSTSISSCSSNSTSSTKSNRTTSNTPLRDTSVTNSHSSMESGIYVDNTSASSNLSEDNSISRPQYLKDLKKR</sequence>
<accession>A0A1B6EM09</accession>
<feature type="region of interest" description="Disordered" evidence="1">
    <location>
        <begin position="34"/>
        <end position="128"/>
    </location>
</feature>
<proteinExistence type="predicted"/>
<dbReference type="AlphaFoldDB" id="A0A1B6EM09"/>
<feature type="non-terminal residue" evidence="2">
    <location>
        <position position="1"/>
    </location>
</feature>
<feature type="non-terminal residue" evidence="2">
    <location>
        <position position="128"/>
    </location>
</feature>